<dbReference type="HOGENOM" id="CLU_448260_0_0_4"/>
<dbReference type="EMBL" id="HG322949">
    <property type="protein sequence ID" value="CDG84021.1"/>
    <property type="molecule type" value="Genomic_DNA"/>
</dbReference>
<dbReference type="GO" id="GO:0003677">
    <property type="term" value="F:DNA binding"/>
    <property type="evidence" value="ECO:0007669"/>
    <property type="project" value="UniProtKB-UniRule"/>
</dbReference>
<evidence type="ECO:0000256" key="1">
    <source>
        <dbReference type="ARBA" id="ARBA00022908"/>
    </source>
</evidence>
<reference evidence="4 5" key="1">
    <citation type="journal article" date="2015" name="Genome Announc.">
        <title>Genome Sequence of Mushroom Soft-Rot Pathogen Janthinobacterium agaricidamnosum.</title>
        <authorList>
            <person name="Graupner K."/>
            <person name="Lackner G."/>
            <person name="Hertweck C."/>
        </authorList>
    </citation>
    <scope>NUCLEOTIDE SEQUENCE [LARGE SCALE GENOMIC DNA]</scope>
    <source>
        <strain evidence="5">NBRC 102515 / DSM 9628</strain>
    </source>
</reference>
<dbReference type="OrthoDB" id="9132766at2"/>
<dbReference type="eggNOG" id="COG0582">
    <property type="taxonomic scope" value="Bacteria"/>
</dbReference>
<dbReference type="KEGG" id="jag:GJA_3402"/>
<evidence type="ECO:0000259" key="3">
    <source>
        <dbReference type="PROSITE" id="PS51900"/>
    </source>
</evidence>
<dbReference type="PROSITE" id="PS51900">
    <property type="entry name" value="CB"/>
    <property type="match status" value="1"/>
</dbReference>
<evidence type="ECO:0000313" key="4">
    <source>
        <dbReference type="EMBL" id="CDG84021.1"/>
    </source>
</evidence>
<organism evidence="4 5">
    <name type="scientific">Janthinobacterium agaricidamnosum NBRC 102515 = DSM 9628</name>
    <dbReference type="NCBI Taxonomy" id="1349767"/>
    <lineage>
        <taxon>Bacteria</taxon>
        <taxon>Pseudomonadati</taxon>
        <taxon>Pseudomonadota</taxon>
        <taxon>Betaproteobacteria</taxon>
        <taxon>Burkholderiales</taxon>
        <taxon>Oxalobacteraceae</taxon>
        <taxon>Janthinobacterium</taxon>
    </lineage>
</organism>
<dbReference type="AlphaFoldDB" id="W0V816"/>
<name>W0V816_9BURK</name>
<gene>
    <name evidence="4" type="ORF">GJA_3402</name>
</gene>
<keyword evidence="2" id="KW-0238">DNA-binding</keyword>
<dbReference type="InterPro" id="IPR044068">
    <property type="entry name" value="CB"/>
</dbReference>
<accession>W0V816</accession>
<sequence length="643" mass="71604">MTMEPVRPESRKDLKRGRRKLSSAASSVAQVKTKMAQGHSIEYVAHARIEQSMDSKTGDQILTAIFPQKGGCEPHRVDLSFLLAFPNLQQLFTEAFLRWGSNVSAATRTNAKGNLSYFFGYIGMNWPSTLHPGEIDDELLADFKDRLLRETGQRGKPLHPTTIGRALGAVRSIMDALDTGPWADMARYISERVPPGPIGGNRKSIPTEVLDTDLLLSIIEVAEREVLIIEQRFSGRNSLLEKGRLWLQDPRRSVHNNRCDYEDLAVCLAALEAAYPGTIPNLPVIRDKYPALGWAIESIHGQTAVCSYFYPSGRDLVPFVLLLTITTVFNADTVLSLDWGDISFEKEQAGSPAIEIIGTKGRASKDLVRLLDPDVAVSSQLGLKRMLSCLQNITSRIRPEVSVEHMGRLFLFVQKVGTKRPKGFGLNGQRFLLPSNDPVWKKALQKFIADNKLSQFNLSQLRPTILDLVQFMDGSLEAARLVGNHGNPVTTWTHYTSAGIRKRYRERIGQVIVLRERWLDTNGVIDPRRLTFGEDKGAATPGFSCLDPFNSQRPNQQPGRLCKDYGGCPSCPMAAAHPSDPICVAYYTALEVAIYRSQAFMSAKTWIERWVPVLADLKALRVWIPADVMKASMDFSVQLPNVG</sequence>
<dbReference type="RefSeq" id="WP_038493938.1">
    <property type="nucleotide sequence ID" value="NZ_BCTH01000055.1"/>
</dbReference>
<evidence type="ECO:0000313" key="5">
    <source>
        <dbReference type="Proteomes" id="UP000027604"/>
    </source>
</evidence>
<proteinExistence type="predicted"/>
<dbReference type="STRING" id="1349767.GJA_3402"/>
<protein>
    <recommendedName>
        <fullName evidence="3">Core-binding (CB) domain-containing protein</fullName>
    </recommendedName>
</protein>
<feature type="domain" description="Core-binding (CB)" evidence="3">
    <location>
        <begin position="87"/>
        <end position="178"/>
    </location>
</feature>
<keyword evidence="5" id="KW-1185">Reference proteome</keyword>
<keyword evidence="1" id="KW-0229">DNA integration</keyword>
<dbReference type="GO" id="GO:0015074">
    <property type="term" value="P:DNA integration"/>
    <property type="evidence" value="ECO:0007669"/>
    <property type="project" value="UniProtKB-KW"/>
</dbReference>
<evidence type="ECO:0000256" key="2">
    <source>
        <dbReference type="PROSITE-ProRule" id="PRU01248"/>
    </source>
</evidence>
<dbReference type="Proteomes" id="UP000027604">
    <property type="component" value="Chromosome I"/>
</dbReference>
<dbReference type="PATRIC" id="fig|1349767.4.peg.9"/>